<dbReference type="InterPro" id="IPR013783">
    <property type="entry name" value="Ig-like_fold"/>
</dbReference>
<evidence type="ECO:0000259" key="4">
    <source>
        <dbReference type="Pfam" id="PF17802"/>
    </source>
</evidence>
<proteinExistence type="predicted"/>
<dbReference type="Gene3D" id="2.60.40.10">
    <property type="entry name" value="Immunoglobulins"/>
    <property type="match status" value="1"/>
</dbReference>
<protein>
    <submittedName>
        <fullName evidence="5">Collagen adhesin</fullName>
    </submittedName>
</protein>
<dbReference type="InterPro" id="IPR047589">
    <property type="entry name" value="DUF11_rpt"/>
</dbReference>
<keyword evidence="2" id="KW-0472">Membrane</keyword>
<feature type="domain" description="CNA-B" evidence="3">
    <location>
        <begin position="1311"/>
        <end position="1400"/>
    </location>
</feature>
<evidence type="ECO:0000313" key="6">
    <source>
        <dbReference type="Proteomes" id="UP000285266"/>
    </source>
</evidence>
<feature type="compositionally biased region" description="Polar residues" evidence="1">
    <location>
        <begin position="1383"/>
        <end position="1400"/>
    </location>
</feature>
<name>A0A423UCW2_9BIFI</name>
<dbReference type="EMBL" id="QRAJ01000007">
    <property type="protein sequence ID" value="ROT86531.1"/>
    <property type="molecule type" value="Genomic_DNA"/>
</dbReference>
<dbReference type="Pfam" id="PF17802">
    <property type="entry name" value="SpaA"/>
    <property type="match status" value="1"/>
</dbReference>
<feature type="domain" description="SpaA-like prealbumin fold" evidence="4">
    <location>
        <begin position="990"/>
        <end position="1088"/>
    </location>
</feature>
<dbReference type="NCBIfam" id="TIGR01451">
    <property type="entry name" value="B_ant_repeat"/>
    <property type="match status" value="1"/>
</dbReference>
<dbReference type="SUPFAM" id="SSF49401">
    <property type="entry name" value="Bacterial adhesins"/>
    <property type="match status" value="2"/>
</dbReference>
<dbReference type="InterPro" id="IPR008966">
    <property type="entry name" value="Adhesion_dom_sf"/>
</dbReference>
<evidence type="ECO:0000313" key="5">
    <source>
        <dbReference type="EMBL" id="ROT86531.1"/>
    </source>
</evidence>
<dbReference type="InterPro" id="IPR041033">
    <property type="entry name" value="SpaA_PFL_dom_1"/>
</dbReference>
<keyword evidence="2" id="KW-0812">Transmembrane</keyword>
<evidence type="ECO:0000256" key="1">
    <source>
        <dbReference type="SAM" id="MobiDB-lite"/>
    </source>
</evidence>
<dbReference type="SUPFAM" id="SSF49478">
    <property type="entry name" value="Cna protein B-type domain"/>
    <property type="match status" value="3"/>
</dbReference>
<feature type="compositionally biased region" description="Polar residues" evidence="1">
    <location>
        <begin position="1411"/>
        <end position="1428"/>
    </location>
</feature>
<dbReference type="RefSeq" id="WP_123645089.1">
    <property type="nucleotide sequence ID" value="NZ_QRAJ01000007.1"/>
</dbReference>
<sequence length="1460" mass="153804">MNLANGRAAGGKARTGLIYLFAAIMTVAATLLSFVLSPSARADDVSSDLCTTQTAVSLDKYVTGLKVSKNGSATNPDSTFAVGDSGKILLTYKISSTDLSLQQCKFTYQIPNKYIGTPEQSGDIIGSDGKSVGKYTIEADGLLTLVFSKAFAGGSGTANGNILADFTITSNNTGKNQNIILPGGDGTTTIIVTPTASDKGIDVSKTGAWNRKWDNKDNTTLVSYTTTVSAHKDGSPDSISINDAIQTAPKGIESLAYQQDSFTVTGPDGSLINPSQYTLAVDNTSQPPSFSITGLPALQGGQKYVVHYDVAARASDLNAASSIVNTVGATSGDSKPTANANVQVSRTVVKKYSTVNGDSIKWTIELNGDKAVDLSEFTLTSDVLKQTLGSETTDVSADFIPDEFVLTDTTDSSVAPITIKKDDLFGKRLRRIIPAGHATDTWQITYTQTGVNKPGIGQTVSYNNTVTVNDQHGHALSGVGRATPGGGSDTFSVNKKFEQGTDSSPTAKNSTLTWSSNVILPLSGLPGNATFTDSLAACTGGNGNVPCNQFNTGTDSSLNTITLSGSKNNGNPTILHRGSDYTVAYQKAGKPVDVAAAGWSADTFVITFTKAIAYNAETAASAHLVYTSFADFTAMTAGSSYSICNTAAAKAGDVQKSSSQCTQHYVSNTTPNIEKRYAASDGSFRSGWNTVTYQSDSAKQQLQYRIRFNTNSNDVTSGDHTIVDTLPQGTTYVDGSMTALFNDKDTTAGSIKASDLVEFKGYDKANNTVTFLVHDGYGSNEIGITYAVSYAGDSAWKDFDPYQSQTEKYTNSASIDGKPPVNATTTVQRDADKRVVKTGHQNTANPYAVSYSVVVNPEAKTLLKDSTDGKITVTDVMANSANTSTNTIVDGSLSVYTYDPTAEDHIGTPVASSEYTSSYDQSSRTLKVKLDDGKAYVITYTYFVTASAAGTIAKQFNMSNAVTIEGVDGSSSQNSVQYASSSGTATRAVLTFNKIDDSKNPVGAGATFLLEKFDGTKWSADGTVQPMNTQNGELKNVGGKITTDAASLIQFDLGATDTFTPGTLYRIKEVQAPQGYQVNADTRYFSIDSVPNALPTSVTVNDINVIKSTDGYEFDVVDNAITSVSVTKHWDDAGNQDGVRPSSVKVQLFADGVAQGDPVQLDAAGNWSHTFSGLALRAHGKDVAYTVKELDVPVGYTSSVQETSPGNWIVTNTHKPAVTSVSGVKHWDDADDQDGERPSSVKVNLLADGAPVGSATVDAASDWKYSFSDLPVFKSGVKIAYTVTEDQVANYVSSVSGFDVTNTHTPGKTSVSVSKHWDDAGNQDGVRPSSVLVQLYADGVAAGVPVSLTQGSGWVHTFSDLALRAHGKDVAYTVKELNVPTGYTSSVQETSPGNWTVTNTHKPEVVKPSKPSDTSNASKTSTPQLSSTGSNIASVAVGALALLMAAAAAFISVKRYRKTK</sequence>
<dbReference type="Gene3D" id="2.60.40.1140">
    <property type="entry name" value="Collagen-binding surface protein Cna, B-type domain"/>
    <property type="match status" value="3"/>
</dbReference>
<dbReference type="Pfam" id="PF05738">
    <property type="entry name" value="Cna_B"/>
    <property type="match status" value="3"/>
</dbReference>
<feature type="transmembrane region" description="Helical" evidence="2">
    <location>
        <begin position="17"/>
        <end position="36"/>
    </location>
</feature>
<comment type="caution">
    <text evidence="5">The sequence shown here is derived from an EMBL/GenBank/DDBJ whole genome shotgun (WGS) entry which is preliminary data.</text>
</comment>
<feature type="region of interest" description="Disordered" evidence="1">
    <location>
        <begin position="1383"/>
        <end position="1428"/>
    </location>
</feature>
<reference evidence="5 6" key="1">
    <citation type="submission" date="2018-07" db="EMBL/GenBank/DDBJ databases">
        <title>The role of parmesan cheese in vectoring bovine microbiota.</title>
        <authorList>
            <person name="Lugli G.A."/>
            <person name="Milani C."/>
        </authorList>
    </citation>
    <scope>NUCLEOTIDE SEQUENCE [LARGE SCALE GENOMIC DNA]</scope>
    <source>
        <strain evidence="5 6">BMONG18</strain>
    </source>
</reference>
<dbReference type="Gene3D" id="2.60.40.740">
    <property type="match status" value="2"/>
</dbReference>
<dbReference type="InterPro" id="IPR008454">
    <property type="entry name" value="Collagen-bd_Cna-like_B-typ_dom"/>
</dbReference>
<organism evidence="5 6">
    <name type="scientific">Bifidobacterium mongoliense</name>
    <dbReference type="NCBI Taxonomy" id="518643"/>
    <lineage>
        <taxon>Bacteria</taxon>
        <taxon>Bacillati</taxon>
        <taxon>Actinomycetota</taxon>
        <taxon>Actinomycetes</taxon>
        <taxon>Bifidobacteriales</taxon>
        <taxon>Bifidobacteriaceae</taxon>
        <taxon>Bifidobacterium</taxon>
    </lineage>
</organism>
<dbReference type="CDD" id="cd00222">
    <property type="entry name" value="CollagenBindB"/>
    <property type="match status" value="3"/>
</dbReference>
<keyword evidence="2" id="KW-1133">Transmembrane helix</keyword>
<dbReference type="Proteomes" id="UP000285266">
    <property type="component" value="Unassembled WGS sequence"/>
</dbReference>
<feature type="domain" description="CNA-B" evidence="3">
    <location>
        <begin position="1124"/>
        <end position="1213"/>
    </location>
</feature>
<dbReference type="GO" id="GO:0005975">
    <property type="term" value="P:carbohydrate metabolic process"/>
    <property type="evidence" value="ECO:0007669"/>
    <property type="project" value="UniProtKB-ARBA"/>
</dbReference>
<gene>
    <name evidence="5" type="ORF">BMONG18_1242</name>
</gene>
<accession>A0A423UCW2</accession>
<evidence type="ECO:0000259" key="3">
    <source>
        <dbReference type="Pfam" id="PF05738"/>
    </source>
</evidence>
<evidence type="ECO:0000256" key="2">
    <source>
        <dbReference type="SAM" id="Phobius"/>
    </source>
</evidence>
<keyword evidence="5" id="KW-0176">Collagen</keyword>
<feature type="domain" description="CNA-B" evidence="3">
    <location>
        <begin position="1221"/>
        <end position="1303"/>
    </location>
</feature>
<feature type="transmembrane region" description="Helical" evidence="2">
    <location>
        <begin position="1432"/>
        <end position="1453"/>
    </location>
</feature>